<dbReference type="InterPro" id="IPR007138">
    <property type="entry name" value="ABM_dom"/>
</dbReference>
<dbReference type="GO" id="GO:0016491">
    <property type="term" value="F:oxidoreductase activity"/>
    <property type="evidence" value="ECO:0007669"/>
    <property type="project" value="TreeGrafter"/>
</dbReference>
<dbReference type="Gene3D" id="3.30.70.100">
    <property type="match status" value="2"/>
</dbReference>
<dbReference type="EMBL" id="UINC01039868">
    <property type="protein sequence ID" value="SVB38971.1"/>
    <property type="molecule type" value="Genomic_DNA"/>
</dbReference>
<dbReference type="GO" id="GO:0005829">
    <property type="term" value="C:cytosol"/>
    <property type="evidence" value="ECO:0007669"/>
    <property type="project" value="TreeGrafter"/>
</dbReference>
<evidence type="ECO:0000259" key="1">
    <source>
        <dbReference type="PROSITE" id="PS51725"/>
    </source>
</evidence>
<accession>A0A382DMJ3</accession>
<dbReference type="PROSITE" id="PS51725">
    <property type="entry name" value="ABM"/>
    <property type="match status" value="2"/>
</dbReference>
<proteinExistence type="predicted"/>
<dbReference type="PANTHER" id="PTHR33336">
    <property type="entry name" value="QUINOL MONOOXYGENASE YGIN-RELATED"/>
    <property type="match status" value="1"/>
</dbReference>
<protein>
    <recommendedName>
        <fullName evidence="1">ABM domain-containing protein</fullName>
    </recommendedName>
</protein>
<dbReference type="SUPFAM" id="SSF54909">
    <property type="entry name" value="Dimeric alpha+beta barrel"/>
    <property type="match status" value="2"/>
</dbReference>
<gene>
    <name evidence="2" type="ORF">METZ01_LOCUS191825</name>
</gene>
<organism evidence="2">
    <name type="scientific">marine metagenome</name>
    <dbReference type="NCBI Taxonomy" id="408172"/>
    <lineage>
        <taxon>unclassified sequences</taxon>
        <taxon>metagenomes</taxon>
        <taxon>ecological metagenomes</taxon>
    </lineage>
</organism>
<dbReference type="AlphaFoldDB" id="A0A382DMJ3"/>
<evidence type="ECO:0000313" key="2">
    <source>
        <dbReference type="EMBL" id="SVB38971.1"/>
    </source>
</evidence>
<dbReference type="InterPro" id="IPR011008">
    <property type="entry name" value="Dimeric_a/b-barrel"/>
</dbReference>
<name>A0A382DMJ3_9ZZZZ</name>
<dbReference type="PANTHER" id="PTHR33336:SF3">
    <property type="entry name" value="ABM DOMAIN-CONTAINING PROTEIN"/>
    <property type="match status" value="1"/>
</dbReference>
<dbReference type="Pfam" id="PF03992">
    <property type="entry name" value="ABM"/>
    <property type="match status" value="2"/>
</dbReference>
<sequence>MLRFGLNQETHLTVIVAGYVDFDTSENIAEMLLSVQPLIAGALSETGCIAYSWTEDHLSPGRVWVFEEWESSDTLDAHLNTDWYRNMLAQLGSHQMLPPTRPIYKYRIEHQEPVYDDSPKARGYFFTAEETIKPDMPVIVGGVLQFANVDEVPEILKSARPHIDGALTETGCIAYSWTQCHVNPGRVVVYEEWVSSETLEAHLNSHFYRDMGAHLSSFERVQTDSPVLKYRVDLQQPVYDETGIAKGHFVES</sequence>
<feature type="domain" description="ABM" evidence="1">
    <location>
        <begin position="139"/>
        <end position="228"/>
    </location>
</feature>
<dbReference type="InterPro" id="IPR050744">
    <property type="entry name" value="AI-2_Isomerase_LsrG"/>
</dbReference>
<feature type="domain" description="ABM" evidence="1">
    <location>
        <begin position="12"/>
        <end position="104"/>
    </location>
</feature>
<reference evidence="2" key="1">
    <citation type="submission" date="2018-05" db="EMBL/GenBank/DDBJ databases">
        <authorList>
            <person name="Lanie J.A."/>
            <person name="Ng W.-L."/>
            <person name="Kazmierczak K.M."/>
            <person name="Andrzejewski T.M."/>
            <person name="Davidsen T.M."/>
            <person name="Wayne K.J."/>
            <person name="Tettelin H."/>
            <person name="Glass J.I."/>
            <person name="Rusch D."/>
            <person name="Podicherti R."/>
            <person name="Tsui H.-C.T."/>
            <person name="Winkler M.E."/>
        </authorList>
    </citation>
    <scope>NUCLEOTIDE SEQUENCE</scope>
</reference>